<dbReference type="PANTHER" id="PTHR38107:SF3">
    <property type="entry name" value="LYSOZYME RRRD-RELATED"/>
    <property type="match status" value="1"/>
</dbReference>
<organism evidence="5 6">
    <name type="scientific">Oidiodendron maius (strain Zn)</name>
    <dbReference type="NCBI Taxonomy" id="913774"/>
    <lineage>
        <taxon>Eukaryota</taxon>
        <taxon>Fungi</taxon>
        <taxon>Dikarya</taxon>
        <taxon>Ascomycota</taxon>
        <taxon>Pezizomycotina</taxon>
        <taxon>Leotiomycetes</taxon>
        <taxon>Leotiomycetes incertae sedis</taxon>
        <taxon>Myxotrichaceae</taxon>
        <taxon>Oidiodendron</taxon>
    </lineage>
</organism>
<dbReference type="Pfam" id="PF00959">
    <property type="entry name" value="Phage_lysozyme"/>
    <property type="match status" value="1"/>
</dbReference>
<accession>A0A0C3C8G4</accession>
<feature type="signal peptide" evidence="4">
    <location>
        <begin position="1"/>
        <end position="17"/>
    </location>
</feature>
<dbReference type="GO" id="GO:0009253">
    <property type="term" value="P:peptidoglycan catabolic process"/>
    <property type="evidence" value="ECO:0007669"/>
    <property type="project" value="InterPro"/>
</dbReference>
<dbReference type="GO" id="GO:0003796">
    <property type="term" value="F:lysozyme activity"/>
    <property type="evidence" value="ECO:0007669"/>
    <property type="project" value="InterPro"/>
</dbReference>
<reference evidence="6" key="2">
    <citation type="submission" date="2015-01" db="EMBL/GenBank/DDBJ databases">
        <title>Evolutionary Origins and Diversification of the Mycorrhizal Mutualists.</title>
        <authorList>
            <consortium name="DOE Joint Genome Institute"/>
            <consortium name="Mycorrhizal Genomics Consortium"/>
            <person name="Kohler A."/>
            <person name="Kuo A."/>
            <person name="Nagy L.G."/>
            <person name="Floudas D."/>
            <person name="Copeland A."/>
            <person name="Barry K.W."/>
            <person name="Cichocki N."/>
            <person name="Veneault-Fourrey C."/>
            <person name="LaButti K."/>
            <person name="Lindquist E.A."/>
            <person name="Lipzen A."/>
            <person name="Lundell T."/>
            <person name="Morin E."/>
            <person name="Murat C."/>
            <person name="Riley R."/>
            <person name="Ohm R."/>
            <person name="Sun H."/>
            <person name="Tunlid A."/>
            <person name="Henrissat B."/>
            <person name="Grigoriev I.V."/>
            <person name="Hibbett D.S."/>
            <person name="Martin F."/>
        </authorList>
    </citation>
    <scope>NUCLEOTIDE SEQUENCE [LARGE SCALE GENOMIC DNA]</scope>
    <source>
        <strain evidence="6">Zn</strain>
    </source>
</reference>
<dbReference type="InterPro" id="IPR002196">
    <property type="entry name" value="Glyco_hydro_24"/>
</dbReference>
<dbReference type="GO" id="GO:0031640">
    <property type="term" value="P:killing of cells of another organism"/>
    <property type="evidence" value="ECO:0007669"/>
    <property type="project" value="UniProtKB-KW"/>
</dbReference>
<evidence type="ECO:0000256" key="4">
    <source>
        <dbReference type="SAM" id="SignalP"/>
    </source>
</evidence>
<keyword evidence="1" id="KW-0929">Antimicrobial</keyword>
<dbReference type="InterPro" id="IPR023346">
    <property type="entry name" value="Lysozyme-like_dom_sf"/>
</dbReference>
<feature type="chain" id="PRO_5002162218" evidence="4">
    <location>
        <begin position="18"/>
        <end position="178"/>
    </location>
</feature>
<evidence type="ECO:0000256" key="1">
    <source>
        <dbReference type="ARBA" id="ARBA00022529"/>
    </source>
</evidence>
<dbReference type="OrthoDB" id="5358886at2759"/>
<dbReference type="InterPro" id="IPR023347">
    <property type="entry name" value="Lysozyme_dom_sf"/>
</dbReference>
<dbReference type="EMBL" id="KN832887">
    <property type="protein sequence ID" value="KIM95188.1"/>
    <property type="molecule type" value="Genomic_DNA"/>
</dbReference>
<keyword evidence="6" id="KW-1185">Reference proteome</keyword>
<dbReference type="Gene3D" id="1.10.530.40">
    <property type="match status" value="1"/>
</dbReference>
<evidence type="ECO:0000313" key="5">
    <source>
        <dbReference type="EMBL" id="KIM95188.1"/>
    </source>
</evidence>
<gene>
    <name evidence="5" type="ORF">OIDMADRAFT_148852</name>
</gene>
<evidence type="ECO:0000256" key="3">
    <source>
        <dbReference type="ARBA" id="ARBA00023200"/>
    </source>
</evidence>
<keyword evidence="4" id="KW-0732">Signal</keyword>
<keyword evidence="2" id="KW-0081">Bacteriolytic enzyme</keyword>
<keyword evidence="5" id="KW-0378">Hydrolase</keyword>
<dbReference type="Proteomes" id="UP000054321">
    <property type="component" value="Unassembled WGS sequence"/>
</dbReference>
<evidence type="ECO:0000313" key="6">
    <source>
        <dbReference type="Proteomes" id="UP000054321"/>
    </source>
</evidence>
<dbReference type="AlphaFoldDB" id="A0A0C3C8G4"/>
<reference evidence="5 6" key="1">
    <citation type="submission" date="2014-04" db="EMBL/GenBank/DDBJ databases">
        <authorList>
            <consortium name="DOE Joint Genome Institute"/>
            <person name="Kuo A."/>
            <person name="Martino E."/>
            <person name="Perotto S."/>
            <person name="Kohler A."/>
            <person name="Nagy L.G."/>
            <person name="Floudas D."/>
            <person name="Copeland A."/>
            <person name="Barry K.W."/>
            <person name="Cichocki N."/>
            <person name="Veneault-Fourrey C."/>
            <person name="LaButti K."/>
            <person name="Lindquist E.A."/>
            <person name="Lipzen A."/>
            <person name="Lundell T."/>
            <person name="Morin E."/>
            <person name="Murat C."/>
            <person name="Sun H."/>
            <person name="Tunlid A."/>
            <person name="Henrissat B."/>
            <person name="Grigoriev I.V."/>
            <person name="Hibbett D.S."/>
            <person name="Martin F."/>
            <person name="Nordberg H.P."/>
            <person name="Cantor M.N."/>
            <person name="Hua S.X."/>
        </authorList>
    </citation>
    <scope>NUCLEOTIDE SEQUENCE [LARGE SCALE GENOMIC DNA]</scope>
    <source>
        <strain evidence="5 6">Zn</strain>
    </source>
</reference>
<dbReference type="InterPro" id="IPR051018">
    <property type="entry name" value="Bacteriophage_GH24"/>
</dbReference>
<protein>
    <submittedName>
        <fullName evidence="5">Glycoside hydrolase family 24 protein</fullName>
    </submittedName>
</protein>
<evidence type="ECO:0000256" key="2">
    <source>
        <dbReference type="ARBA" id="ARBA00022638"/>
    </source>
</evidence>
<sequence length="178" mass="18632">MKFSYTVLPLLALGVSAAPSTAIEARNASPINAGAISLIESLEGFRADFYYINGHETIGYGHDCVESGGCGSLHPPISQAEGTALFKKDIAEYESCVCAMANAKDLNANQYGALVSFAYNSGCGGVQSWWHGAMAKKNFKGICEALPTTNTLGGELSSRRKKEGAFCSKATTAKSGCA</sequence>
<name>A0A0C3C8G4_OIDMZ</name>
<keyword evidence="3" id="KW-1035">Host cytoplasm</keyword>
<dbReference type="SUPFAM" id="SSF53955">
    <property type="entry name" value="Lysozyme-like"/>
    <property type="match status" value="1"/>
</dbReference>
<dbReference type="GO" id="GO:0016998">
    <property type="term" value="P:cell wall macromolecule catabolic process"/>
    <property type="evidence" value="ECO:0007669"/>
    <property type="project" value="InterPro"/>
</dbReference>
<dbReference type="InParanoid" id="A0A0C3C8G4"/>
<dbReference type="PANTHER" id="PTHR38107">
    <property type="match status" value="1"/>
</dbReference>
<dbReference type="HOGENOM" id="CLU_091641_3_0_1"/>
<dbReference type="CDD" id="cd00737">
    <property type="entry name" value="lyz_endolysin_autolysin"/>
    <property type="match status" value="1"/>
</dbReference>
<dbReference type="GO" id="GO:0042742">
    <property type="term" value="P:defense response to bacterium"/>
    <property type="evidence" value="ECO:0007669"/>
    <property type="project" value="UniProtKB-KW"/>
</dbReference>
<dbReference type="InterPro" id="IPR033907">
    <property type="entry name" value="Endolysin_autolysin"/>
</dbReference>
<proteinExistence type="predicted"/>